<comment type="caution">
    <text evidence="2">The sequence shown here is derived from an EMBL/GenBank/DDBJ whole genome shotgun (WGS) entry which is preliminary data.</text>
</comment>
<dbReference type="EMBL" id="MU853228">
    <property type="protein sequence ID" value="KAK4123978.1"/>
    <property type="molecule type" value="Genomic_DNA"/>
</dbReference>
<evidence type="ECO:0000313" key="3">
    <source>
        <dbReference type="Proteomes" id="UP001302602"/>
    </source>
</evidence>
<accession>A0AAN6U090</accession>
<feature type="compositionally biased region" description="Low complexity" evidence="1">
    <location>
        <begin position="441"/>
        <end position="453"/>
    </location>
</feature>
<dbReference type="Proteomes" id="UP001302602">
    <property type="component" value="Unassembled WGS sequence"/>
</dbReference>
<reference evidence="2" key="1">
    <citation type="journal article" date="2023" name="Mol. Phylogenet. Evol.">
        <title>Genome-scale phylogeny and comparative genomics of the fungal order Sordariales.</title>
        <authorList>
            <person name="Hensen N."/>
            <person name="Bonometti L."/>
            <person name="Westerberg I."/>
            <person name="Brannstrom I.O."/>
            <person name="Guillou S."/>
            <person name="Cros-Aarteil S."/>
            <person name="Calhoun S."/>
            <person name="Haridas S."/>
            <person name="Kuo A."/>
            <person name="Mondo S."/>
            <person name="Pangilinan J."/>
            <person name="Riley R."/>
            <person name="LaButti K."/>
            <person name="Andreopoulos B."/>
            <person name="Lipzen A."/>
            <person name="Chen C."/>
            <person name="Yan M."/>
            <person name="Daum C."/>
            <person name="Ng V."/>
            <person name="Clum A."/>
            <person name="Steindorff A."/>
            <person name="Ohm R.A."/>
            <person name="Martin F."/>
            <person name="Silar P."/>
            <person name="Natvig D.O."/>
            <person name="Lalanne C."/>
            <person name="Gautier V."/>
            <person name="Ament-Velasquez S.L."/>
            <person name="Kruys A."/>
            <person name="Hutchinson M.I."/>
            <person name="Powell A.J."/>
            <person name="Barry K."/>
            <person name="Miller A.N."/>
            <person name="Grigoriev I.V."/>
            <person name="Debuchy R."/>
            <person name="Gladieux P."/>
            <person name="Hiltunen Thoren M."/>
            <person name="Johannesson H."/>
        </authorList>
    </citation>
    <scope>NUCLEOTIDE SEQUENCE</scope>
    <source>
        <strain evidence="2">CBS 731.68</strain>
    </source>
</reference>
<dbReference type="RefSeq" id="XP_062647749.1">
    <property type="nucleotide sequence ID" value="XM_062796349.1"/>
</dbReference>
<keyword evidence="3" id="KW-1185">Reference proteome</keyword>
<protein>
    <recommendedName>
        <fullName evidence="4">F-box domain-containing protein</fullName>
    </recommendedName>
</protein>
<gene>
    <name evidence="2" type="ORF">N657DRAFT_681083</name>
</gene>
<reference evidence="2" key="2">
    <citation type="submission" date="2023-05" db="EMBL/GenBank/DDBJ databases">
        <authorList>
            <consortium name="Lawrence Berkeley National Laboratory"/>
            <person name="Steindorff A."/>
            <person name="Hensen N."/>
            <person name="Bonometti L."/>
            <person name="Westerberg I."/>
            <person name="Brannstrom I.O."/>
            <person name="Guillou S."/>
            <person name="Cros-Aarteil S."/>
            <person name="Calhoun S."/>
            <person name="Haridas S."/>
            <person name="Kuo A."/>
            <person name="Mondo S."/>
            <person name="Pangilinan J."/>
            <person name="Riley R."/>
            <person name="Labutti K."/>
            <person name="Andreopoulos B."/>
            <person name="Lipzen A."/>
            <person name="Chen C."/>
            <person name="Yanf M."/>
            <person name="Daum C."/>
            <person name="Ng V."/>
            <person name="Clum A."/>
            <person name="Ohm R."/>
            <person name="Martin F."/>
            <person name="Silar P."/>
            <person name="Natvig D."/>
            <person name="Lalanne C."/>
            <person name="Gautier V."/>
            <person name="Ament-Velasquez S.L."/>
            <person name="Kruys A."/>
            <person name="Hutchinson M.I."/>
            <person name="Powell A.J."/>
            <person name="Barry K."/>
            <person name="Miller A.N."/>
            <person name="Grigoriev I.V."/>
            <person name="Debuchy R."/>
            <person name="Gladieux P."/>
            <person name="Thoren M.H."/>
            <person name="Johannesson H."/>
        </authorList>
    </citation>
    <scope>NUCLEOTIDE SEQUENCE</scope>
    <source>
        <strain evidence="2">CBS 731.68</strain>
    </source>
</reference>
<evidence type="ECO:0000313" key="2">
    <source>
        <dbReference type="EMBL" id="KAK4123978.1"/>
    </source>
</evidence>
<dbReference type="GeneID" id="87833117"/>
<name>A0AAN6U090_9PEZI</name>
<feature type="region of interest" description="Disordered" evidence="1">
    <location>
        <begin position="419"/>
        <end position="465"/>
    </location>
</feature>
<proteinExistence type="predicted"/>
<sequence>MLTPSLSRDIISNILYSVTNKQQEEPHDDHEQVLIIKSNTSLASLAATSRAWQTVIEPLTFRSITLSQHDLADAARIITPARQPLVRSLTFNIQLDPYDDARRRVAETPAEHRRNSEVFTAAVRGLFGLLRGWEVEQQQQQQQPGRRRRRRPRDEALDLHLHVWSPSDVDRLAPEESERLVRRLRPVSPLRRYERSVIQYLQEKEVVDLTELEDVGELSIQRFGYRGREMPRAVDVDSAALIVARCTKLTKLNLSVMDWPRGVLEERKRRRRALAAMIDRLPMRLRELSLAYSASPPRDHNCDPPNLLDPGETEDALSLSLRRFYRRWSTRVLDVGNTILGQEFFWREGDENGNKDGEEKYEEYNDSDVESWVDEFEFDRWPCASLQDLRVDWPIVTPDGRWLFQRPIGEMARKINREQWEETEDDENNATDSDKEGKNSGADGDAPAATGPTDPDPELDDPAYTKKHRFRISPVRKLINPLYKAIARAIAQMPALSDFECRPPNQWPANGVGFITDFHTGGGSLWFFGNGWYEDNDDDEGEPIDMGEPLVDEEVVQFFTEVLSEKEPKGEVNVTIS</sequence>
<evidence type="ECO:0000256" key="1">
    <source>
        <dbReference type="SAM" id="MobiDB-lite"/>
    </source>
</evidence>
<evidence type="ECO:0008006" key="4">
    <source>
        <dbReference type="Google" id="ProtNLM"/>
    </source>
</evidence>
<organism evidence="2 3">
    <name type="scientific">Parathielavia appendiculata</name>
    <dbReference type="NCBI Taxonomy" id="2587402"/>
    <lineage>
        <taxon>Eukaryota</taxon>
        <taxon>Fungi</taxon>
        <taxon>Dikarya</taxon>
        <taxon>Ascomycota</taxon>
        <taxon>Pezizomycotina</taxon>
        <taxon>Sordariomycetes</taxon>
        <taxon>Sordariomycetidae</taxon>
        <taxon>Sordariales</taxon>
        <taxon>Chaetomiaceae</taxon>
        <taxon>Parathielavia</taxon>
    </lineage>
</organism>
<dbReference type="AlphaFoldDB" id="A0AAN6U090"/>